<dbReference type="PANTHER" id="PTHR11102">
    <property type="entry name" value="SEL-1-LIKE PROTEIN"/>
    <property type="match status" value="1"/>
</dbReference>
<evidence type="ECO:0000256" key="1">
    <source>
        <dbReference type="SAM" id="SignalP"/>
    </source>
</evidence>
<feature type="signal peptide" evidence="1">
    <location>
        <begin position="1"/>
        <end position="44"/>
    </location>
</feature>
<dbReference type="RefSeq" id="WP_166467370.1">
    <property type="nucleotide sequence ID" value="NZ_CP050066.2"/>
</dbReference>
<dbReference type="SMART" id="SM00671">
    <property type="entry name" value="SEL1"/>
    <property type="match status" value="4"/>
</dbReference>
<dbReference type="InterPro" id="IPR006597">
    <property type="entry name" value="Sel1-like"/>
</dbReference>
<proteinExistence type="predicted"/>
<evidence type="ECO:0000313" key="2">
    <source>
        <dbReference type="EMBL" id="QIP06328.1"/>
    </source>
</evidence>
<gene>
    <name evidence="2" type="ORF">HAV00_08745</name>
</gene>
<name>A0A6G9A1N8_9BRAD</name>
<dbReference type="Pfam" id="PF08238">
    <property type="entry name" value="Sel1"/>
    <property type="match status" value="4"/>
</dbReference>
<organism evidence="2 3">
    <name type="scientific">Bradyrhizobium symbiodeficiens</name>
    <dbReference type="NCBI Taxonomy" id="1404367"/>
    <lineage>
        <taxon>Bacteria</taxon>
        <taxon>Pseudomonadati</taxon>
        <taxon>Pseudomonadota</taxon>
        <taxon>Alphaproteobacteria</taxon>
        <taxon>Hyphomicrobiales</taxon>
        <taxon>Nitrobacteraceae</taxon>
        <taxon>Bradyrhizobium</taxon>
    </lineage>
</organism>
<sequence>MPVSNFSCVSSDQDRTAQTRSGFDMKFVALAFSCLLFLAIPAHADDAGTFNAMVTLAHQGDAEAQYHVGMMYNNGIGTQQDRSQAFAWFQKSAAADDPLGAYKLGCYYDGQGAGVVAADPDQALKYKLVSARAGYARAQHDVALLYDRQGNQEEALKWWKMAGDQGLPSALFSLSRVYSAGKGTPRDLSLSYAYFKLSQIAPPKNVNEMAGLLSKSERENAEKIVSGWKPQPTALTLKAFAGITAAEDHLKAARKPAI</sequence>
<dbReference type="PANTHER" id="PTHR11102:SF160">
    <property type="entry name" value="ERAD-ASSOCIATED E3 UBIQUITIN-PROTEIN LIGASE COMPONENT HRD3"/>
    <property type="match status" value="1"/>
</dbReference>
<evidence type="ECO:0000313" key="3">
    <source>
        <dbReference type="Proteomes" id="UP000500895"/>
    </source>
</evidence>
<accession>A0A6G9A1N8</accession>
<dbReference type="InterPro" id="IPR011990">
    <property type="entry name" value="TPR-like_helical_dom_sf"/>
</dbReference>
<dbReference type="Gene3D" id="1.25.40.10">
    <property type="entry name" value="Tetratricopeptide repeat domain"/>
    <property type="match status" value="1"/>
</dbReference>
<feature type="chain" id="PRO_5026334209" evidence="1">
    <location>
        <begin position="45"/>
        <end position="258"/>
    </location>
</feature>
<dbReference type="EMBL" id="CP050066">
    <property type="protein sequence ID" value="QIP06328.1"/>
    <property type="molecule type" value="Genomic_DNA"/>
</dbReference>
<dbReference type="InterPro" id="IPR050767">
    <property type="entry name" value="Sel1_AlgK"/>
</dbReference>
<keyword evidence="1" id="KW-0732">Signal</keyword>
<protein>
    <submittedName>
        <fullName evidence="2">Tetratricopeptide repeat protein</fullName>
    </submittedName>
</protein>
<dbReference type="SUPFAM" id="SSF81901">
    <property type="entry name" value="HCP-like"/>
    <property type="match status" value="1"/>
</dbReference>
<dbReference type="Proteomes" id="UP000500895">
    <property type="component" value="Chromosome"/>
</dbReference>
<dbReference type="AlphaFoldDB" id="A0A6G9A1N8"/>
<reference evidence="2 3" key="1">
    <citation type="journal article" date="2020" name="Int. J. Syst. Evol. Microbiol.">
        <title>Description and complete genome sequences of Bradyrhizobium symbiodeficiens sp. nov., a non-symbiotic bacterium associated with legumes native to Canada.</title>
        <authorList>
            <person name="Bromfield E.S.P."/>
            <person name="Cloutier S."/>
            <person name="Nguyen H.D.T."/>
        </authorList>
    </citation>
    <scope>NUCLEOTIDE SEQUENCE [LARGE SCALE GENOMIC DNA]</scope>
    <source>
        <strain evidence="2 3">101S1MB</strain>
    </source>
</reference>